<evidence type="ECO:0000259" key="3">
    <source>
        <dbReference type="Pfam" id="PF00501"/>
    </source>
</evidence>
<dbReference type="PANTHER" id="PTHR43201:SF5">
    <property type="entry name" value="MEDIUM-CHAIN ACYL-COA LIGASE ACSF2, MITOCHONDRIAL"/>
    <property type="match status" value="1"/>
</dbReference>
<dbReference type="Pfam" id="PF00501">
    <property type="entry name" value="AMP-binding"/>
    <property type="match status" value="1"/>
</dbReference>
<dbReference type="Gene3D" id="3.40.50.12780">
    <property type="entry name" value="N-terminal domain of ligase-like"/>
    <property type="match status" value="1"/>
</dbReference>
<dbReference type="InterPro" id="IPR000873">
    <property type="entry name" value="AMP-dep_synth/lig_dom"/>
</dbReference>
<keyword evidence="6" id="KW-1185">Reference proteome</keyword>
<comment type="similarity">
    <text evidence="1">Belongs to the ATP-dependent AMP-binding enzyme family.</text>
</comment>
<dbReference type="GO" id="GO:0031956">
    <property type="term" value="F:medium-chain fatty acid-CoA ligase activity"/>
    <property type="evidence" value="ECO:0007669"/>
    <property type="project" value="TreeGrafter"/>
</dbReference>
<organism evidence="5 6">
    <name type="scientific">Roseovarius aestuarii</name>
    <dbReference type="NCBI Taxonomy" id="475083"/>
    <lineage>
        <taxon>Bacteria</taxon>
        <taxon>Pseudomonadati</taxon>
        <taxon>Pseudomonadota</taxon>
        <taxon>Alphaproteobacteria</taxon>
        <taxon>Rhodobacterales</taxon>
        <taxon>Roseobacteraceae</taxon>
        <taxon>Roseovarius</taxon>
    </lineage>
</organism>
<evidence type="ECO:0000313" key="5">
    <source>
        <dbReference type="EMBL" id="SMC10207.1"/>
    </source>
</evidence>
<feature type="domain" description="AMP-binding enzyme C-terminal" evidence="4">
    <location>
        <begin position="339"/>
        <end position="413"/>
    </location>
</feature>
<keyword evidence="2 5" id="KW-0436">Ligase</keyword>
<evidence type="ECO:0000256" key="2">
    <source>
        <dbReference type="ARBA" id="ARBA00022598"/>
    </source>
</evidence>
<evidence type="ECO:0000259" key="4">
    <source>
        <dbReference type="Pfam" id="PF13193"/>
    </source>
</evidence>
<dbReference type="Proteomes" id="UP000193224">
    <property type="component" value="Unassembled WGS sequence"/>
</dbReference>
<evidence type="ECO:0000256" key="1">
    <source>
        <dbReference type="ARBA" id="ARBA00006432"/>
    </source>
</evidence>
<sequence length="427" mass="46211">MIRDIRFAFACEILQYPCIWMCIHRDGSNAEIKMTIGDSFTLNPSSAVLTPDAPGLRVLVDGVRRGTSILASQSKKHPIELQDTDRQWLICESSGTIGRPKAIRRRPETWIKSFDINAERYGLSPADTYATFGSLGHSLTLFATIEALSLGADICSLDKMAPRRQVQHLADSAVTVIYATPTQLTLLVKSTVATKRSALPSVQHIFSGGGKLGDEVRDALCSLFPAASIHEFFGASETSFITISDANTPAGSVGLPYPEVSVRIGDSAGTAPNETGEIWVSSPYLFDGYNSDTTDGITRSGAYLSVGDMGYLNAEGYLFLRGRKDRMVTVADKNVFPEEIEAFIGQMKGVDLCAVLSVPDQTRGNRLVCFVKTTSTGLSPTTIRNHCRTHLSSHAVPKEVYCSDAMPVLRSGKPDLRALYAGLGSGR</sequence>
<dbReference type="PANTHER" id="PTHR43201">
    <property type="entry name" value="ACYL-COA SYNTHETASE"/>
    <property type="match status" value="1"/>
</dbReference>
<dbReference type="AlphaFoldDB" id="A0A1X7BKM1"/>
<name>A0A1X7BKM1_9RHOB</name>
<dbReference type="EMBL" id="FWXB01000001">
    <property type="protein sequence ID" value="SMC10207.1"/>
    <property type="molecule type" value="Genomic_DNA"/>
</dbReference>
<dbReference type="InterPro" id="IPR025110">
    <property type="entry name" value="AMP-bd_C"/>
</dbReference>
<evidence type="ECO:0000313" key="6">
    <source>
        <dbReference type="Proteomes" id="UP000193224"/>
    </source>
</evidence>
<dbReference type="Gene3D" id="3.30.300.30">
    <property type="match status" value="1"/>
</dbReference>
<accession>A0A1X7BKM1</accession>
<feature type="domain" description="AMP-dependent synthetase/ligase" evidence="3">
    <location>
        <begin position="56"/>
        <end position="289"/>
    </location>
</feature>
<dbReference type="GO" id="GO:0006631">
    <property type="term" value="P:fatty acid metabolic process"/>
    <property type="evidence" value="ECO:0007669"/>
    <property type="project" value="TreeGrafter"/>
</dbReference>
<dbReference type="EC" id="6.2.1.-" evidence="5"/>
<dbReference type="Pfam" id="PF13193">
    <property type="entry name" value="AMP-binding_C"/>
    <property type="match status" value="1"/>
</dbReference>
<dbReference type="InterPro" id="IPR042099">
    <property type="entry name" value="ANL_N_sf"/>
</dbReference>
<gene>
    <name evidence="5" type="primary">yhfT</name>
    <name evidence="5" type="ORF">ROA7745_00009</name>
</gene>
<reference evidence="5 6" key="1">
    <citation type="submission" date="2017-03" db="EMBL/GenBank/DDBJ databases">
        <authorList>
            <person name="Afonso C.L."/>
            <person name="Miller P.J."/>
            <person name="Scott M.A."/>
            <person name="Spackman E."/>
            <person name="Goraichik I."/>
            <person name="Dimitrov K.M."/>
            <person name="Suarez D.L."/>
            <person name="Swayne D.E."/>
        </authorList>
    </citation>
    <scope>NUCLEOTIDE SEQUENCE [LARGE SCALE GENOMIC DNA]</scope>
    <source>
        <strain evidence="5 6">CECT 7745</strain>
    </source>
</reference>
<dbReference type="SUPFAM" id="SSF56801">
    <property type="entry name" value="Acetyl-CoA synthetase-like"/>
    <property type="match status" value="1"/>
</dbReference>
<dbReference type="CDD" id="cd04433">
    <property type="entry name" value="AFD_class_I"/>
    <property type="match status" value="1"/>
</dbReference>
<dbReference type="InterPro" id="IPR045851">
    <property type="entry name" value="AMP-bd_C_sf"/>
</dbReference>
<protein>
    <submittedName>
        <fullName evidence="5">Putative acyl--CoA ligase YhfT</fullName>
        <ecNumber evidence="5">6.2.1.-</ecNumber>
    </submittedName>
</protein>
<proteinExistence type="inferred from homology"/>